<dbReference type="InterPro" id="IPR006059">
    <property type="entry name" value="SBP"/>
</dbReference>
<sequence>MKRKSRLAVSCVLIAALLVVTACSSNKSNEGASSSSPPAESSAAQTSGTDNGKKEPVEITMVRDNAADIKYISGETIDKNAVTDALQRDLGITIKNLWVAESNQYAQKVQMSISSNDIPDLMFVDMPQFQQLIEADMIMDLTDVYEKNATADTKAYLTGDGGIQFESAKSGGKLMAIPATNGPYGASTQVWIRRDWLKQLNLAEPKTMQDVINIAKTFAEKKPGGAGKSYGLPMTKEFLADATFDIKGFFNGFHAYPNQWIKDASGQLVNGNIQPEMKTALKQLQDMYKEGLIDPEFGVKDVTKEGELLAANQIGIVYGPFWLSAWPLFTSAVKDGKLVQDWWPYPIVSVDDKPALSQIELGVGGYYVVSKKMKHPEAVIQLLNKWVQAYTKPEETDKVYFLQNEEASNYWKLSPLRVFSQTETVLLGESVPKAVEAKDGSKLEGGEAPSRYGKIMKYLDGDVKEWAEYPISGPGGAFSIMYDYLQNDRYHNNGFYGAPGPVMLEKRPILDAKMNEVFVKIIMNQVSIDEFDKFVEEWKKLGGDEMTKEVNEWYAGTAKK</sequence>
<feature type="compositionally biased region" description="Low complexity" evidence="1">
    <location>
        <begin position="27"/>
        <end position="44"/>
    </location>
</feature>
<reference evidence="4" key="1">
    <citation type="journal article" date="2019" name="Int. J. Syst. Evol. Microbiol.">
        <title>The Global Catalogue of Microorganisms (GCM) 10K type strain sequencing project: providing services to taxonomists for standard genome sequencing and annotation.</title>
        <authorList>
            <consortium name="The Broad Institute Genomics Platform"/>
            <consortium name="The Broad Institute Genome Sequencing Center for Infectious Disease"/>
            <person name="Wu L."/>
            <person name="Ma J."/>
        </authorList>
    </citation>
    <scope>NUCLEOTIDE SEQUENCE [LARGE SCALE GENOMIC DNA]</scope>
    <source>
        <strain evidence="4">CGMCC 1.18575</strain>
    </source>
</reference>
<gene>
    <name evidence="3" type="ORF">ACFPOF_16705</name>
</gene>
<feature type="region of interest" description="Disordered" evidence="1">
    <location>
        <begin position="27"/>
        <end position="57"/>
    </location>
</feature>
<dbReference type="CDD" id="cd13580">
    <property type="entry name" value="PBP2_AlgQ_like_1"/>
    <property type="match status" value="1"/>
</dbReference>
<feature type="chain" id="PRO_5046556998" evidence="2">
    <location>
        <begin position="23"/>
        <end position="560"/>
    </location>
</feature>
<protein>
    <submittedName>
        <fullName evidence="3">Extracellular solute-binding protein</fullName>
    </submittedName>
</protein>
<proteinExistence type="predicted"/>
<evidence type="ECO:0000256" key="2">
    <source>
        <dbReference type="SAM" id="SignalP"/>
    </source>
</evidence>
<dbReference type="InterPro" id="IPR050490">
    <property type="entry name" value="Bact_solute-bd_prot1"/>
</dbReference>
<dbReference type="EMBL" id="JBHSMI010000028">
    <property type="protein sequence ID" value="MFC5404376.1"/>
    <property type="molecule type" value="Genomic_DNA"/>
</dbReference>
<organism evidence="3 4">
    <name type="scientific">Cohnella soli</name>
    <dbReference type="NCBI Taxonomy" id="425005"/>
    <lineage>
        <taxon>Bacteria</taxon>
        <taxon>Bacillati</taxon>
        <taxon>Bacillota</taxon>
        <taxon>Bacilli</taxon>
        <taxon>Bacillales</taxon>
        <taxon>Paenibacillaceae</taxon>
        <taxon>Cohnella</taxon>
    </lineage>
</organism>
<dbReference type="SUPFAM" id="SSF53850">
    <property type="entry name" value="Periplasmic binding protein-like II"/>
    <property type="match status" value="1"/>
</dbReference>
<feature type="signal peptide" evidence="2">
    <location>
        <begin position="1"/>
        <end position="22"/>
    </location>
</feature>
<dbReference type="Gene3D" id="3.40.190.10">
    <property type="entry name" value="Periplasmic binding protein-like II"/>
    <property type="match status" value="3"/>
</dbReference>
<evidence type="ECO:0000313" key="3">
    <source>
        <dbReference type="EMBL" id="MFC5404376.1"/>
    </source>
</evidence>
<dbReference type="Pfam" id="PF13416">
    <property type="entry name" value="SBP_bac_8"/>
    <property type="match status" value="1"/>
</dbReference>
<keyword evidence="4" id="KW-1185">Reference proteome</keyword>
<evidence type="ECO:0000256" key="1">
    <source>
        <dbReference type="SAM" id="MobiDB-lite"/>
    </source>
</evidence>
<accession>A0ABW0HTA0</accession>
<evidence type="ECO:0000313" key="4">
    <source>
        <dbReference type="Proteomes" id="UP001596113"/>
    </source>
</evidence>
<comment type="caution">
    <text evidence="3">The sequence shown here is derived from an EMBL/GenBank/DDBJ whole genome shotgun (WGS) entry which is preliminary data.</text>
</comment>
<dbReference type="RefSeq" id="WP_378134636.1">
    <property type="nucleotide sequence ID" value="NZ_JBHSMI010000028.1"/>
</dbReference>
<dbReference type="PANTHER" id="PTHR43649:SF17">
    <property type="entry name" value="ABC TRANSPORTER SOLUTE BINDING PROTEIN-SUGAR TRANSPORT"/>
    <property type="match status" value="1"/>
</dbReference>
<dbReference type="PANTHER" id="PTHR43649">
    <property type="entry name" value="ARABINOSE-BINDING PROTEIN-RELATED"/>
    <property type="match status" value="1"/>
</dbReference>
<keyword evidence="2" id="KW-0732">Signal</keyword>
<dbReference type="Proteomes" id="UP001596113">
    <property type="component" value="Unassembled WGS sequence"/>
</dbReference>
<dbReference type="PROSITE" id="PS51257">
    <property type="entry name" value="PROKAR_LIPOPROTEIN"/>
    <property type="match status" value="1"/>
</dbReference>
<name>A0ABW0HTA0_9BACL</name>